<dbReference type="Proteomes" id="UP001652680">
    <property type="component" value="Unassembled WGS sequence"/>
</dbReference>
<proteinExistence type="predicted"/>
<sequence length="991" mass="116517">MQDYVCQQVIARNVPQLVRLLLDSPIEGGNKDGESERMVNADTFESCLRYARNHLQYTRGHLESSPEAVLLNMNYFLERYRTEKLPEFADTFKQLANVILNHPLCLTHMQENLQWSLIDFMLSVNYRAFQTVQRNWKEMEQKRKNILEALILASESSDEFPEEKIWRSVSRSSLMSATSRLTGGSSQYDLSTDQLASHRKWARNQTQSARSLINSDHTSRNWDAESELSVRSLPQMELIEQQKSPVPTQISGISYSTYIEPKLNNVQVKENFAIKEASMDLELNLTQVESTKVKPTKVNFFKGANDLFSRIQTPWWKVDIHVYHEPRILGTNFSQDYGIWLLYQLRESRHSVRKMSEEQELLRELIILFFATVDFNLFEILDEGFELRKDGIHTCALSQLTEGPFFAEILNSLKEIRNLRQLIELHTTKRISGDRLETLTSFSVALRRLLRPVMEFLVYFERRLTKGLETPTLQHFVETSSAPFERIMLLYHFSKDNYDGDSSVRSMRFLESLFMASSKSSQPKLERYLSASLLLHSLQAYCQFLDSWWLTGEFTDWHEEFPYQRLIVAGRTEYDLRKLFLDEVELQKGTLFKIIQRHIIESRQAVAILYDSRKIGDFNSLHGNVMQISLHNSLMEMVLKELAPYQTESIEDNSYAPDILEQLKLTDQEPVRRLFYNFHMETRPDPWQPSDCSLDEFLMNFQACASYTPISEIISQELRRLLHRRSLLANSYISEMVNKSQVDKTVRHLQSAFLLLNYDLLRSEFELFFELMERNRLIIASNQLKEILASQDPRLSVLLRICLTGPHPEFICIKVSYDPILNRVINQLQIDQMNKYFRLKLNVHFSLYQLKDLPAFEINKSKRLVQALRSLKTSLVSALEEQLSHPDKLNQLEELTTLSELRQNHKLFMLQIKEKLRVEFKGGRYPCSLEDILNLSRVLRYRWLRARSLINDYRRQKPSNICDVKYEWLRFYYLQSTFKHCKAIDCFLGQI</sequence>
<protein>
    <recommendedName>
        <fullName evidence="3">Gamma-tubulin complex component</fullName>
    </recommendedName>
</protein>
<organism evidence="1 2">
    <name type="scientific">Drosophila rhopaloa</name>
    <name type="common">Fruit fly</name>
    <dbReference type="NCBI Taxonomy" id="1041015"/>
    <lineage>
        <taxon>Eukaryota</taxon>
        <taxon>Metazoa</taxon>
        <taxon>Ecdysozoa</taxon>
        <taxon>Arthropoda</taxon>
        <taxon>Hexapoda</taxon>
        <taxon>Insecta</taxon>
        <taxon>Pterygota</taxon>
        <taxon>Neoptera</taxon>
        <taxon>Endopterygota</taxon>
        <taxon>Diptera</taxon>
        <taxon>Brachycera</taxon>
        <taxon>Muscomorpha</taxon>
        <taxon>Ephydroidea</taxon>
        <taxon>Drosophilidae</taxon>
        <taxon>Drosophila</taxon>
        <taxon>Sophophora</taxon>
    </lineage>
</organism>
<evidence type="ECO:0000313" key="1">
    <source>
        <dbReference type="EnsemblMetazoa" id="XP_016990565.2"/>
    </source>
</evidence>
<reference evidence="1" key="2">
    <citation type="submission" date="2025-05" db="UniProtKB">
        <authorList>
            <consortium name="EnsemblMetazoa"/>
        </authorList>
    </citation>
    <scope>IDENTIFICATION</scope>
</reference>
<evidence type="ECO:0000313" key="2">
    <source>
        <dbReference type="Proteomes" id="UP001652680"/>
    </source>
</evidence>
<name>A0ABM5I5S2_DRORH</name>
<evidence type="ECO:0008006" key="3">
    <source>
        <dbReference type="Google" id="ProtNLM"/>
    </source>
</evidence>
<keyword evidence="2" id="KW-1185">Reference proteome</keyword>
<dbReference type="EnsemblMetazoa" id="XM_017135076.2">
    <property type="protein sequence ID" value="XP_016990565.2"/>
    <property type="gene ID" value="LOC108052634"/>
</dbReference>
<reference evidence="2" key="1">
    <citation type="journal article" date="2021" name="Elife">
        <title>Highly contiguous assemblies of 101 drosophilid genomes.</title>
        <authorList>
            <person name="Kim B.Y."/>
            <person name="Wang J.R."/>
            <person name="Miller D.E."/>
            <person name="Barmina O."/>
            <person name="Delaney E."/>
            <person name="Thompson A."/>
            <person name="Comeault A.A."/>
            <person name="Peede D."/>
            <person name="D'Agostino E.R."/>
            <person name="Pelaez J."/>
            <person name="Aguilar J.M."/>
            <person name="Haji D."/>
            <person name="Matsunaga T."/>
            <person name="Armstrong E.E."/>
            <person name="Zych M."/>
            <person name="Ogawa Y."/>
            <person name="Stamenkovic-Radak M."/>
            <person name="Jelic M."/>
            <person name="Veselinovic M.S."/>
            <person name="Tanaskovic M."/>
            <person name="Eric P."/>
            <person name="Gao J.J."/>
            <person name="Katoh T.K."/>
            <person name="Toda M.J."/>
            <person name="Watabe H."/>
            <person name="Watada M."/>
            <person name="Davis J.S."/>
            <person name="Moyle L.C."/>
            <person name="Manoli G."/>
            <person name="Bertolini E."/>
            <person name="Kostal V."/>
            <person name="Hawley R.S."/>
            <person name="Takahashi A."/>
            <person name="Jones C.D."/>
            <person name="Price D.K."/>
            <person name="Whiteman N."/>
            <person name="Kopp A."/>
            <person name="Matute D.R."/>
            <person name="Petrov D.A."/>
        </authorList>
    </citation>
    <scope>NUCLEOTIDE SEQUENCE [LARGE SCALE GENOMIC DNA]</scope>
</reference>
<dbReference type="GeneID" id="108052634"/>
<accession>A0ABM5I5S2</accession>
<dbReference type="RefSeq" id="XP_016990565.2">
    <property type="nucleotide sequence ID" value="XM_017135076.2"/>
</dbReference>